<reference evidence="8" key="2">
    <citation type="journal article" date="2023" name="IMA Fungus">
        <title>Comparative genomic study of the Penicillium genus elucidates a diverse pangenome and 15 lateral gene transfer events.</title>
        <authorList>
            <person name="Petersen C."/>
            <person name="Sorensen T."/>
            <person name="Nielsen M.R."/>
            <person name="Sondergaard T.E."/>
            <person name="Sorensen J.L."/>
            <person name="Fitzpatrick D.A."/>
            <person name="Frisvad J.C."/>
            <person name="Nielsen K.L."/>
        </authorList>
    </citation>
    <scope>NUCLEOTIDE SEQUENCE</scope>
    <source>
        <strain evidence="8">IBT 15544</strain>
    </source>
</reference>
<dbReference type="GeneID" id="83175489"/>
<dbReference type="SUPFAM" id="SSF51569">
    <property type="entry name" value="Aldolase"/>
    <property type="match status" value="1"/>
</dbReference>
<dbReference type="PANTHER" id="PTHR42738">
    <property type="entry name" value="HYDROXYMETHYLGLUTARYL-COA LYASE"/>
    <property type="match status" value="1"/>
</dbReference>
<dbReference type="RefSeq" id="XP_058313600.1">
    <property type="nucleotide sequence ID" value="XM_058448189.1"/>
</dbReference>
<keyword evidence="5 8" id="KW-0456">Lyase</keyword>
<dbReference type="GO" id="GO:0046951">
    <property type="term" value="P:ketone body biosynthetic process"/>
    <property type="evidence" value="ECO:0007669"/>
    <property type="project" value="TreeGrafter"/>
</dbReference>
<evidence type="ECO:0000259" key="7">
    <source>
        <dbReference type="PROSITE" id="PS50991"/>
    </source>
</evidence>
<dbReference type="Pfam" id="PF00682">
    <property type="entry name" value="HMGL-like"/>
    <property type="match status" value="1"/>
</dbReference>
<dbReference type="InterPro" id="IPR043594">
    <property type="entry name" value="HMGL"/>
</dbReference>
<dbReference type="PROSITE" id="PS50991">
    <property type="entry name" value="PYR_CT"/>
    <property type="match status" value="1"/>
</dbReference>
<evidence type="ECO:0000256" key="2">
    <source>
        <dbReference type="ARBA" id="ARBA00009405"/>
    </source>
</evidence>
<gene>
    <name evidence="8" type="ORF">N7498_001126</name>
</gene>
<dbReference type="InterPro" id="IPR000891">
    <property type="entry name" value="PYR_CT"/>
</dbReference>
<dbReference type="EC" id="4.1.3.4" evidence="3"/>
<evidence type="ECO:0000256" key="5">
    <source>
        <dbReference type="ARBA" id="ARBA00023239"/>
    </source>
</evidence>
<comment type="caution">
    <text evidence="8">The sequence shown here is derived from an EMBL/GenBank/DDBJ whole genome shotgun (WGS) entry which is preliminary data.</text>
</comment>
<dbReference type="EMBL" id="JAPQKR010000004">
    <property type="protein sequence ID" value="KAJ5219027.1"/>
    <property type="molecule type" value="Genomic_DNA"/>
</dbReference>
<dbReference type="OrthoDB" id="10253869at2759"/>
<name>A0A9W9NFK2_9EURO</name>
<comment type="catalytic activity">
    <reaction evidence="6">
        <text>(3S)-3-hydroxy-3-methylglutaryl-CoA = acetoacetate + acetyl-CoA</text>
        <dbReference type="Rhea" id="RHEA:24404"/>
        <dbReference type="ChEBI" id="CHEBI:13705"/>
        <dbReference type="ChEBI" id="CHEBI:43074"/>
        <dbReference type="ChEBI" id="CHEBI:57288"/>
        <dbReference type="EC" id="4.1.3.4"/>
    </reaction>
</comment>
<keyword evidence="9" id="KW-1185">Reference proteome</keyword>
<dbReference type="AlphaFoldDB" id="A0A9W9NFK2"/>
<reference evidence="8" key="1">
    <citation type="submission" date="2022-12" db="EMBL/GenBank/DDBJ databases">
        <authorList>
            <person name="Petersen C."/>
        </authorList>
    </citation>
    <scope>NUCLEOTIDE SEQUENCE</scope>
    <source>
        <strain evidence="8">IBT 15544</strain>
    </source>
</reference>
<dbReference type="InterPro" id="IPR013785">
    <property type="entry name" value="Aldolase_TIM"/>
</dbReference>
<comment type="similarity">
    <text evidence="2">Belongs to the HMG-CoA lyase family.</text>
</comment>
<dbReference type="PANTHER" id="PTHR42738:SF17">
    <property type="entry name" value="HYDROXYMETHYLGLUTARYL-COA LYASE"/>
    <property type="match status" value="1"/>
</dbReference>
<protein>
    <recommendedName>
        <fullName evidence="3">hydroxymethylglutaryl-CoA lyase</fullName>
        <ecNumber evidence="3">4.1.3.4</ecNumber>
    </recommendedName>
</protein>
<comment type="pathway">
    <text evidence="1">Metabolic intermediate metabolism; (S)-3-hydroxy-3-methylglutaryl-CoA degradation; acetoacetate from (S)-3-hydroxy-3-methylglutaryl-CoA: step 1/1.</text>
</comment>
<accession>A0A9W9NFK2</accession>
<organism evidence="8 9">
    <name type="scientific">Penicillium cinerascens</name>
    <dbReference type="NCBI Taxonomy" id="70096"/>
    <lineage>
        <taxon>Eukaryota</taxon>
        <taxon>Fungi</taxon>
        <taxon>Dikarya</taxon>
        <taxon>Ascomycota</taxon>
        <taxon>Pezizomycotina</taxon>
        <taxon>Eurotiomycetes</taxon>
        <taxon>Eurotiomycetidae</taxon>
        <taxon>Eurotiales</taxon>
        <taxon>Aspergillaceae</taxon>
        <taxon>Penicillium</taxon>
    </lineage>
</organism>
<dbReference type="GO" id="GO:0004419">
    <property type="term" value="F:hydroxymethylglutaryl-CoA lyase activity"/>
    <property type="evidence" value="ECO:0007669"/>
    <property type="project" value="UniProtKB-EC"/>
</dbReference>
<evidence type="ECO:0000256" key="1">
    <source>
        <dbReference type="ARBA" id="ARBA00005143"/>
    </source>
</evidence>
<evidence type="ECO:0000256" key="4">
    <source>
        <dbReference type="ARBA" id="ARBA00022723"/>
    </source>
</evidence>
<dbReference type="CDD" id="cd07938">
    <property type="entry name" value="DRE_TIM_HMGL"/>
    <property type="match status" value="1"/>
</dbReference>
<feature type="domain" description="Pyruvate carboxyltransferase" evidence="7">
    <location>
        <begin position="9"/>
        <end position="282"/>
    </location>
</feature>
<dbReference type="NCBIfam" id="NF004283">
    <property type="entry name" value="PRK05692.1"/>
    <property type="match status" value="1"/>
</dbReference>
<evidence type="ECO:0000313" key="9">
    <source>
        <dbReference type="Proteomes" id="UP001150904"/>
    </source>
</evidence>
<dbReference type="GO" id="GO:0046872">
    <property type="term" value="F:metal ion binding"/>
    <property type="evidence" value="ECO:0007669"/>
    <property type="project" value="UniProtKB-KW"/>
</dbReference>
<evidence type="ECO:0000313" key="8">
    <source>
        <dbReference type="EMBL" id="KAJ5219027.1"/>
    </source>
</evidence>
<dbReference type="FunFam" id="3.20.20.70:FF:000071">
    <property type="entry name" value="Hydroxymethylglutaryl-CoA lyase"/>
    <property type="match status" value="1"/>
</dbReference>
<dbReference type="GO" id="GO:0006552">
    <property type="term" value="P:L-leucine catabolic process"/>
    <property type="evidence" value="ECO:0007669"/>
    <property type="project" value="TreeGrafter"/>
</dbReference>
<sequence>MTVTTSSFVRIVEVGPRDGLQNISQWISTDTKLDLIYRLECCGLRAIELTSIVSHRAVPQMADATKLLQDVHVQKMLAKSSVRLPVLVPNLRGFEIARAHGVKEIAVFISATEGFSQANLNCSCDEAVGRAREVVAQARQLGIAVRGYVSCIFEDPYDGPTEPSSVLGRVRELLDMGCYEVSLGDTLGTGNPTAVRVLLRYLQYHGISMTSIAGHFHDTYNQALANAWAAYECGVRTLDSSVGGLGGCPFVPHARGNLATETLVASFENAGIATGINKEALEGTAAWVRDLLRKG</sequence>
<dbReference type="Gene3D" id="3.20.20.70">
    <property type="entry name" value="Aldolase class I"/>
    <property type="match status" value="1"/>
</dbReference>
<keyword evidence="4" id="KW-0479">Metal-binding</keyword>
<dbReference type="Proteomes" id="UP001150904">
    <property type="component" value="Unassembled WGS sequence"/>
</dbReference>
<proteinExistence type="inferred from homology"/>
<evidence type="ECO:0000256" key="6">
    <source>
        <dbReference type="ARBA" id="ARBA00049877"/>
    </source>
</evidence>
<evidence type="ECO:0000256" key="3">
    <source>
        <dbReference type="ARBA" id="ARBA00012910"/>
    </source>
</evidence>